<dbReference type="EMBL" id="JBHSBI010000014">
    <property type="protein sequence ID" value="MFC4010858.1"/>
    <property type="molecule type" value="Genomic_DNA"/>
</dbReference>
<reference evidence="3" key="1">
    <citation type="journal article" date="2019" name="Int. J. Syst. Evol. Microbiol.">
        <title>The Global Catalogue of Microorganisms (GCM) 10K type strain sequencing project: providing services to taxonomists for standard genome sequencing and annotation.</title>
        <authorList>
            <consortium name="The Broad Institute Genomics Platform"/>
            <consortium name="The Broad Institute Genome Sequencing Center for Infectious Disease"/>
            <person name="Wu L."/>
            <person name="Ma J."/>
        </authorList>
    </citation>
    <scope>NUCLEOTIDE SEQUENCE [LARGE SCALE GENOMIC DNA]</scope>
    <source>
        <strain evidence="3">TBRC 1276</strain>
    </source>
</reference>
<evidence type="ECO:0000259" key="1">
    <source>
        <dbReference type="Pfam" id="PF13460"/>
    </source>
</evidence>
<name>A0ABV8GAT2_9ACTN</name>
<evidence type="ECO:0000313" key="3">
    <source>
        <dbReference type="Proteomes" id="UP001595851"/>
    </source>
</evidence>
<proteinExistence type="predicted"/>
<dbReference type="RefSeq" id="WP_379530833.1">
    <property type="nucleotide sequence ID" value="NZ_JBHSBI010000014.1"/>
</dbReference>
<dbReference type="InterPro" id="IPR036291">
    <property type="entry name" value="NAD(P)-bd_dom_sf"/>
</dbReference>
<dbReference type="InterPro" id="IPR016040">
    <property type="entry name" value="NAD(P)-bd_dom"/>
</dbReference>
<organism evidence="2 3">
    <name type="scientific">Nonomuraea purpurea</name>
    <dbReference type="NCBI Taxonomy" id="1849276"/>
    <lineage>
        <taxon>Bacteria</taxon>
        <taxon>Bacillati</taxon>
        <taxon>Actinomycetota</taxon>
        <taxon>Actinomycetes</taxon>
        <taxon>Streptosporangiales</taxon>
        <taxon>Streptosporangiaceae</taxon>
        <taxon>Nonomuraea</taxon>
    </lineage>
</organism>
<dbReference type="Proteomes" id="UP001595851">
    <property type="component" value="Unassembled WGS sequence"/>
</dbReference>
<dbReference type="InterPro" id="IPR051604">
    <property type="entry name" value="Ergot_Alk_Oxidoreductase"/>
</dbReference>
<dbReference type="Pfam" id="PF13460">
    <property type="entry name" value="NAD_binding_10"/>
    <property type="match status" value="1"/>
</dbReference>
<dbReference type="PANTHER" id="PTHR43162:SF1">
    <property type="entry name" value="PRESTALK A DIFFERENTIATION PROTEIN A"/>
    <property type="match status" value="1"/>
</dbReference>
<dbReference type="PANTHER" id="PTHR43162">
    <property type="match status" value="1"/>
</dbReference>
<dbReference type="Gene3D" id="3.40.50.720">
    <property type="entry name" value="NAD(P)-binding Rossmann-like Domain"/>
    <property type="match status" value="1"/>
</dbReference>
<sequence length="275" mass="28869">MILVTGATGRIGGRVIHELTTAGAAVRALTRRPDEARLPGGAAAMLGDLRVPASVGAAFEGVDVAYLFPVPGWPLADLLTHARKAGVRRIVLLSSASLPGGPNVIERQHRANEDAVRASGLPWTFVRPTAFMANDLSWAPAIRAEDTVRNAFPDASLAPVDEHDVAAVVAAALLDDDRVGHTYELSGPEPLTTVERVAILGEALGRPLRFTKLSPLEFQTALVADHPPVIADAMIGVLAAATDATAPILPGVHQATGGPPGTYAEWADRHADHFR</sequence>
<accession>A0ABV8GAT2</accession>
<protein>
    <submittedName>
        <fullName evidence="2">NAD(P)H-binding protein</fullName>
    </submittedName>
</protein>
<feature type="domain" description="NAD(P)-binding" evidence="1">
    <location>
        <begin position="6"/>
        <end position="175"/>
    </location>
</feature>
<dbReference type="SUPFAM" id="SSF51735">
    <property type="entry name" value="NAD(P)-binding Rossmann-fold domains"/>
    <property type="match status" value="1"/>
</dbReference>
<keyword evidence="3" id="KW-1185">Reference proteome</keyword>
<comment type="caution">
    <text evidence="2">The sequence shown here is derived from an EMBL/GenBank/DDBJ whole genome shotgun (WGS) entry which is preliminary data.</text>
</comment>
<evidence type="ECO:0000313" key="2">
    <source>
        <dbReference type="EMBL" id="MFC4010858.1"/>
    </source>
</evidence>
<gene>
    <name evidence="2" type="ORF">ACFOY2_26765</name>
</gene>
<dbReference type="Gene3D" id="3.90.25.10">
    <property type="entry name" value="UDP-galactose 4-epimerase, domain 1"/>
    <property type="match status" value="1"/>
</dbReference>